<dbReference type="SUPFAM" id="SSF50630">
    <property type="entry name" value="Acid proteases"/>
    <property type="match status" value="1"/>
</dbReference>
<protein>
    <submittedName>
        <fullName evidence="3">TIGR02281 family clan AA aspartic protease</fullName>
        <ecNumber evidence="3">3.4.23.-</ecNumber>
    </submittedName>
</protein>
<evidence type="ECO:0000313" key="3">
    <source>
        <dbReference type="EMBL" id="MEL1249214.1"/>
    </source>
</evidence>
<dbReference type="InterPro" id="IPR034122">
    <property type="entry name" value="Retropepsin-like_bacterial"/>
</dbReference>
<comment type="caution">
    <text evidence="3">The sequence shown here is derived from an EMBL/GenBank/DDBJ whole genome shotgun (WGS) entry which is preliminary data.</text>
</comment>
<keyword evidence="1 3" id="KW-0378">Hydrolase</keyword>
<keyword evidence="4" id="KW-1185">Reference proteome</keyword>
<reference evidence="3 4" key="1">
    <citation type="submission" date="2024-04" db="EMBL/GenBank/DDBJ databases">
        <title>Aurantiacibacter sp. DGU6 16S ribosomal RNA gene Genome sequencing and assembly.</title>
        <authorList>
            <person name="Park S."/>
        </authorList>
    </citation>
    <scope>NUCLEOTIDE SEQUENCE [LARGE SCALE GENOMIC DNA]</scope>
    <source>
        <strain evidence="3 4">DGU6</strain>
    </source>
</reference>
<dbReference type="CDD" id="cd05483">
    <property type="entry name" value="retropepsin_like_bacteria"/>
    <property type="match status" value="1"/>
</dbReference>
<evidence type="ECO:0000259" key="2">
    <source>
        <dbReference type="PROSITE" id="PS50175"/>
    </source>
</evidence>
<dbReference type="InterPro" id="IPR001995">
    <property type="entry name" value="Peptidase_A2_cat"/>
</dbReference>
<feature type="domain" description="Peptidase A2" evidence="2">
    <location>
        <begin position="81"/>
        <end position="160"/>
    </location>
</feature>
<dbReference type="Gene3D" id="2.40.70.10">
    <property type="entry name" value="Acid Proteases"/>
    <property type="match status" value="1"/>
</dbReference>
<dbReference type="RefSeq" id="WP_341673521.1">
    <property type="nucleotide sequence ID" value="NZ_JBBYHV010000001.1"/>
</dbReference>
<dbReference type="EC" id="3.4.23.-" evidence="3"/>
<dbReference type="EMBL" id="JBBYHV010000001">
    <property type="protein sequence ID" value="MEL1249214.1"/>
    <property type="molecule type" value="Genomic_DNA"/>
</dbReference>
<dbReference type="InterPro" id="IPR001969">
    <property type="entry name" value="Aspartic_peptidase_AS"/>
</dbReference>
<dbReference type="Pfam" id="PF13975">
    <property type="entry name" value="gag-asp_proteas"/>
    <property type="match status" value="1"/>
</dbReference>
<keyword evidence="3" id="KW-0645">Protease</keyword>
<evidence type="ECO:0000313" key="4">
    <source>
        <dbReference type="Proteomes" id="UP001497045"/>
    </source>
</evidence>
<dbReference type="NCBIfam" id="TIGR02281">
    <property type="entry name" value="clan_AA_DTGA"/>
    <property type="match status" value="1"/>
</dbReference>
<proteinExistence type="predicted"/>
<dbReference type="Proteomes" id="UP001497045">
    <property type="component" value="Unassembled WGS sequence"/>
</dbReference>
<accession>A0ABU9I9X8</accession>
<dbReference type="GO" id="GO:0008233">
    <property type="term" value="F:peptidase activity"/>
    <property type="evidence" value="ECO:0007669"/>
    <property type="project" value="UniProtKB-KW"/>
</dbReference>
<dbReference type="InterPro" id="IPR011969">
    <property type="entry name" value="Clan_AA_Asp_peptidase_C"/>
</dbReference>
<dbReference type="PROSITE" id="PS50175">
    <property type="entry name" value="ASP_PROT_RETROV"/>
    <property type="match status" value="1"/>
</dbReference>
<organism evidence="3 4">
    <name type="scientific">Aurantiacibacter gilvus</name>
    <dbReference type="NCBI Taxonomy" id="3139141"/>
    <lineage>
        <taxon>Bacteria</taxon>
        <taxon>Pseudomonadati</taxon>
        <taxon>Pseudomonadota</taxon>
        <taxon>Alphaproteobacteria</taxon>
        <taxon>Sphingomonadales</taxon>
        <taxon>Erythrobacteraceae</taxon>
        <taxon>Aurantiacibacter</taxon>
    </lineage>
</organism>
<dbReference type="GO" id="GO:0006508">
    <property type="term" value="P:proteolysis"/>
    <property type="evidence" value="ECO:0007669"/>
    <property type="project" value="UniProtKB-KW"/>
</dbReference>
<evidence type="ECO:0000256" key="1">
    <source>
        <dbReference type="ARBA" id="ARBA00022801"/>
    </source>
</evidence>
<name>A0ABU9I9X8_9SPHN</name>
<dbReference type="PROSITE" id="PS00141">
    <property type="entry name" value="ASP_PROTEASE"/>
    <property type="match status" value="1"/>
</dbReference>
<gene>
    <name evidence="3" type="ORF">AAEO60_00860</name>
</gene>
<dbReference type="InterPro" id="IPR021109">
    <property type="entry name" value="Peptidase_aspartic_dom_sf"/>
</dbReference>
<sequence>MDAKLALSCVLIVGGAVGVALPVFHAEDQLTRHAQADGDDTIMIGSAQNVPAASGWGDEMVLQRERDGHFYADVSVDGVPTRMLVDTGASVVALTGDDALAMGLYWDEQEVQPVAQGASGAVHGVHTNIPRLRLGEFEASNVDAIIVPEGLGISLLGQSFLQTVGDVRIADDRMVLGN</sequence>